<comment type="similarity">
    <text evidence="10">Belongs to the DHHC palmitoyltransferase family.</text>
</comment>
<feature type="domain" description="Palmitoyltransferase DHHC" evidence="12">
    <location>
        <begin position="174"/>
        <end position="299"/>
    </location>
</feature>
<evidence type="ECO:0000256" key="1">
    <source>
        <dbReference type="ARBA" id="ARBA00004127"/>
    </source>
</evidence>
<comment type="caution">
    <text evidence="13">The sequence shown here is derived from an EMBL/GenBank/DDBJ whole genome shotgun (WGS) entry which is preliminary data.</text>
</comment>
<evidence type="ECO:0000256" key="2">
    <source>
        <dbReference type="ARBA" id="ARBA00022679"/>
    </source>
</evidence>
<dbReference type="EMBL" id="JABAHT010000028">
    <property type="protein sequence ID" value="KAF4669121.1"/>
    <property type="molecule type" value="Genomic_DNA"/>
</dbReference>
<feature type="transmembrane region" description="Helical" evidence="10">
    <location>
        <begin position="87"/>
        <end position="104"/>
    </location>
</feature>
<reference evidence="13 14" key="1">
    <citation type="submission" date="2020-04" db="EMBL/GenBank/DDBJ databases">
        <title>Perkinsus olseni comparative genomics.</title>
        <authorList>
            <person name="Bogema D.R."/>
        </authorList>
    </citation>
    <scope>NUCLEOTIDE SEQUENCE [LARGE SCALE GENOMIC DNA]</scope>
    <source>
        <strain evidence="13">ATCC PRA-179</strain>
    </source>
</reference>
<comment type="domain">
    <text evidence="10">The DHHC domain is required for palmitoyltransferase activity.</text>
</comment>
<dbReference type="EC" id="2.3.1.225" evidence="10"/>
<evidence type="ECO:0000256" key="8">
    <source>
        <dbReference type="ARBA" id="ARBA00023315"/>
    </source>
</evidence>
<dbReference type="PANTHER" id="PTHR22883">
    <property type="entry name" value="ZINC FINGER DHHC DOMAIN CONTAINING PROTEIN"/>
    <property type="match status" value="1"/>
</dbReference>
<dbReference type="PANTHER" id="PTHR22883:SF43">
    <property type="entry name" value="PALMITOYLTRANSFERASE APP"/>
    <property type="match status" value="1"/>
</dbReference>
<accession>A0A7J6MDQ0</accession>
<dbReference type="GO" id="GO:0005783">
    <property type="term" value="C:endoplasmic reticulum"/>
    <property type="evidence" value="ECO:0007669"/>
    <property type="project" value="TreeGrafter"/>
</dbReference>
<sequence length="463" mass="50262">MTVIGDGTSPPPRGRPTSTCQQQQQNTSTNNNNNTGMASSFSTKDPMGAGEEAADVRVSYVTEPCYGDVKIWFKGCCLSGPEWKQGYGSFLAILAPSVLLDVFVAPDFNVGVLIVLIIVEVLSLYLLLKTMYSDPGILPRLESHGAYQDPATGEKRYRAPPRFQDCVLSNHPFRLKYCHTCHLYRPPRATHCGTCDTCVTRFDHHCPWVGTCIGGGNYRIFYSFITSTAALTLFGLGLSVANLVILSDDNGGFVGGVEASPMTIVLLVYCALFMWFTVGLFLYHTYLVLTAQTTYEQIKGVYSLSHGCIDNPYYRGPGGNMMYGVAKARRKGSKFDRRSGTVVLPSSLPPVILPCLRDGSDYPPDDTDKTLEETPMDGGGYITTPQVPHGPSAYPPPPSSPAADRTTASSRGATEELEGRADEEKIVESFAVKDGSIEDPSPVLKIPNAFMKLTGVDPNKTAL</sequence>
<keyword evidence="4 10" id="KW-1133">Transmembrane helix</keyword>
<gene>
    <name evidence="13" type="primary">ZDHHC14_1</name>
    <name evidence="13" type="ORF">FOZ61_004957</name>
</gene>
<dbReference type="Pfam" id="PF01529">
    <property type="entry name" value="DHHC"/>
    <property type="match status" value="1"/>
</dbReference>
<evidence type="ECO:0000256" key="10">
    <source>
        <dbReference type="RuleBase" id="RU079119"/>
    </source>
</evidence>
<evidence type="ECO:0000256" key="7">
    <source>
        <dbReference type="ARBA" id="ARBA00023288"/>
    </source>
</evidence>
<evidence type="ECO:0000256" key="3">
    <source>
        <dbReference type="ARBA" id="ARBA00022692"/>
    </source>
</evidence>
<protein>
    <recommendedName>
        <fullName evidence="10">Palmitoyltransferase</fullName>
        <ecNumber evidence="10">2.3.1.225</ecNumber>
    </recommendedName>
</protein>
<organism evidence="13 14">
    <name type="scientific">Perkinsus olseni</name>
    <name type="common">Perkinsus atlanticus</name>
    <dbReference type="NCBI Taxonomy" id="32597"/>
    <lineage>
        <taxon>Eukaryota</taxon>
        <taxon>Sar</taxon>
        <taxon>Alveolata</taxon>
        <taxon>Perkinsozoa</taxon>
        <taxon>Perkinsea</taxon>
        <taxon>Perkinsida</taxon>
        <taxon>Perkinsidae</taxon>
        <taxon>Perkinsus</taxon>
    </lineage>
</organism>
<feature type="compositionally biased region" description="Basic and acidic residues" evidence="11">
    <location>
        <begin position="413"/>
        <end position="426"/>
    </location>
</feature>
<dbReference type="InterPro" id="IPR001594">
    <property type="entry name" value="Palmitoyltrfase_DHHC"/>
</dbReference>
<proteinExistence type="inferred from homology"/>
<evidence type="ECO:0000313" key="13">
    <source>
        <dbReference type="EMBL" id="KAF4669121.1"/>
    </source>
</evidence>
<name>A0A7J6MDQ0_PEROL</name>
<comment type="subcellular location">
    <subcellularLocation>
        <location evidence="1">Endomembrane system</location>
        <topology evidence="1">Multi-pass membrane protein</topology>
    </subcellularLocation>
</comment>
<keyword evidence="6" id="KW-0564">Palmitate</keyword>
<evidence type="ECO:0000256" key="6">
    <source>
        <dbReference type="ARBA" id="ARBA00023139"/>
    </source>
</evidence>
<evidence type="ECO:0000313" key="14">
    <source>
        <dbReference type="Proteomes" id="UP000570595"/>
    </source>
</evidence>
<dbReference type="GO" id="GO:0019706">
    <property type="term" value="F:protein-cysteine S-palmitoyltransferase activity"/>
    <property type="evidence" value="ECO:0007669"/>
    <property type="project" value="UniProtKB-EC"/>
</dbReference>
<keyword evidence="8 10" id="KW-0012">Acyltransferase</keyword>
<dbReference type="PROSITE" id="PS50216">
    <property type="entry name" value="DHHC"/>
    <property type="match status" value="1"/>
</dbReference>
<dbReference type="GO" id="GO:0006612">
    <property type="term" value="P:protein targeting to membrane"/>
    <property type="evidence" value="ECO:0007669"/>
    <property type="project" value="TreeGrafter"/>
</dbReference>
<evidence type="ECO:0000256" key="4">
    <source>
        <dbReference type="ARBA" id="ARBA00022989"/>
    </source>
</evidence>
<feature type="transmembrane region" description="Helical" evidence="10">
    <location>
        <begin position="266"/>
        <end position="289"/>
    </location>
</feature>
<evidence type="ECO:0000256" key="5">
    <source>
        <dbReference type="ARBA" id="ARBA00023136"/>
    </source>
</evidence>
<dbReference type="OrthoDB" id="4096362at2759"/>
<keyword evidence="5 10" id="KW-0472">Membrane</keyword>
<feature type="transmembrane region" description="Helical" evidence="10">
    <location>
        <begin position="220"/>
        <end position="246"/>
    </location>
</feature>
<evidence type="ECO:0000256" key="9">
    <source>
        <dbReference type="ARBA" id="ARBA00048048"/>
    </source>
</evidence>
<feature type="compositionally biased region" description="Low complexity" evidence="11">
    <location>
        <begin position="15"/>
        <end position="35"/>
    </location>
</feature>
<evidence type="ECO:0000256" key="11">
    <source>
        <dbReference type="SAM" id="MobiDB-lite"/>
    </source>
</evidence>
<keyword evidence="3 10" id="KW-0812">Transmembrane</keyword>
<feature type="transmembrane region" description="Helical" evidence="10">
    <location>
        <begin position="110"/>
        <end position="128"/>
    </location>
</feature>
<dbReference type="GO" id="GO:0005794">
    <property type="term" value="C:Golgi apparatus"/>
    <property type="evidence" value="ECO:0007669"/>
    <property type="project" value="TreeGrafter"/>
</dbReference>
<keyword evidence="2 10" id="KW-0808">Transferase</keyword>
<evidence type="ECO:0000259" key="12">
    <source>
        <dbReference type="Pfam" id="PF01529"/>
    </source>
</evidence>
<dbReference type="InterPro" id="IPR039859">
    <property type="entry name" value="PFA4/ZDH16/20/ERF2-like"/>
</dbReference>
<dbReference type="Proteomes" id="UP000570595">
    <property type="component" value="Unassembled WGS sequence"/>
</dbReference>
<feature type="region of interest" description="Disordered" evidence="11">
    <location>
        <begin position="354"/>
        <end position="426"/>
    </location>
</feature>
<feature type="region of interest" description="Disordered" evidence="11">
    <location>
        <begin position="1"/>
        <end position="48"/>
    </location>
</feature>
<keyword evidence="7" id="KW-0449">Lipoprotein</keyword>
<comment type="catalytic activity">
    <reaction evidence="9 10">
        <text>L-cysteinyl-[protein] + hexadecanoyl-CoA = S-hexadecanoyl-L-cysteinyl-[protein] + CoA</text>
        <dbReference type="Rhea" id="RHEA:36683"/>
        <dbReference type="Rhea" id="RHEA-COMP:10131"/>
        <dbReference type="Rhea" id="RHEA-COMP:11032"/>
        <dbReference type="ChEBI" id="CHEBI:29950"/>
        <dbReference type="ChEBI" id="CHEBI:57287"/>
        <dbReference type="ChEBI" id="CHEBI:57379"/>
        <dbReference type="ChEBI" id="CHEBI:74151"/>
        <dbReference type="EC" id="2.3.1.225"/>
    </reaction>
</comment>
<dbReference type="AlphaFoldDB" id="A0A7J6MDQ0"/>